<evidence type="ECO:0000313" key="2">
    <source>
        <dbReference type="EMBL" id="HII69919.1"/>
    </source>
</evidence>
<gene>
    <name evidence="2" type="ORF">HA336_01635</name>
</gene>
<reference evidence="2" key="1">
    <citation type="journal article" date="2020" name="bioRxiv">
        <title>A rank-normalized archaeal taxonomy based on genome phylogeny resolves widespread incomplete and uneven classifications.</title>
        <authorList>
            <person name="Rinke C."/>
            <person name="Chuvochina M."/>
            <person name="Mussig A.J."/>
            <person name="Chaumeil P.-A."/>
            <person name="Waite D.W."/>
            <person name="Whitman W.B."/>
            <person name="Parks D.H."/>
            <person name="Hugenholtz P."/>
        </authorList>
    </citation>
    <scope>NUCLEOTIDE SEQUENCE</scope>
    <source>
        <strain evidence="2">UBA8853</strain>
    </source>
</reference>
<dbReference type="AlphaFoldDB" id="A0A832WNR4"/>
<keyword evidence="1" id="KW-1133">Transmembrane helix</keyword>
<feature type="transmembrane region" description="Helical" evidence="1">
    <location>
        <begin position="117"/>
        <end position="135"/>
    </location>
</feature>
<dbReference type="GeneID" id="1476954"/>
<organism evidence="2 3">
    <name type="scientific">Methanopyrus kandleri</name>
    <dbReference type="NCBI Taxonomy" id="2320"/>
    <lineage>
        <taxon>Archaea</taxon>
        <taxon>Methanobacteriati</taxon>
        <taxon>Methanobacteriota</taxon>
        <taxon>Methanomada group</taxon>
        <taxon>Methanopyri</taxon>
        <taxon>Methanopyrales</taxon>
        <taxon>Methanopyraceae</taxon>
        <taxon>Methanopyrus</taxon>
    </lineage>
</organism>
<dbReference type="EMBL" id="DUJS01000002">
    <property type="protein sequence ID" value="HII69919.1"/>
    <property type="molecule type" value="Genomic_DNA"/>
</dbReference>
<name>A0A832WNR4_9EURY</name>
<accession>A0A832WNR4</accession>
<feature type="transmembrane region" description="Helical" evidence="1">
    <location>
        <begin position="192"/>
        <end position="210"/>
    </location>
</feature>
<evidence type="ECO:0000313" key="3">
    <source>
        <dbReference type="Proteomes" id="UP000619545"/>
    </source>
</evidence>
<evidence type="ECO:0000256" key="1">
    <source>
        <dbReference type="SAM" id="Phobius"/>
    </source>
</evidence>
<keyword evidence="1" id="KW-0812">Transmembrane</keyword>
<keyword evidence="1" id="KW-0472">Membrane</keyword>
<proteinExistence type="predicted"/>
<feature type="transmembrane region" description="Helical" evidence="1">
    <location>
        <begin position="85"/>
        <end position="105"/>
    </location>
</feature>
<protein>
    <submittedName>
        <fullName evidence="2">Uncharacterized protein</fullName>
    </submittedName>
</protein>
<sequence length="215" mass="22901">MILCLALLILTSPYLAQMILQYNTPYGLKAGTLVVVSGGSSVGETSSLTHTHSLKACVGKVMNYVIGPIPTKYHYGSVLSKFMPTWAAVIFTAAVIASYVILAILSPLAVFHERGSAAESLLLSWAGFLVVLGAVDGGFMCKPMVIGLGMLIVWALGPLPVRRYVIIAVLIGLTPMLLQATIRVVWYLTSPLAPNSVVWAVALLLMTAIARGQGW</sequence>
<comment type="caution">
    <text evidence="2">The sequence shown here is derived from an EMBL/GenBank/DDBJ whole genome shotgun (WGS) entry which is preliminary data.</text>
</comment>
<dbReference type="Proteomes" id="UP000619545">
    <property type="component" value="Unassembled WGS sequence"/>
</dbReference>
<dbReference type="RefSeq" id="WP_011019221.1">
    <property type="nucleotide sequence ID" value="NZ_DUJS01000002.1"/>
</dbReference>